<dbReference type="GeneID" id="54580581"/>
<name>A0A6A6HX45_9PLEO</name>
<protein>
    <submittedName>
        <fullName evidence="2">Uncharacterized protein</fullName>
    </submittedName>
</protein>
<feature type="region of interest" description="Disordered" evidence="1">
    <location>
        <begin position="1"/>
        <end position="26"/>
    </location>
</feature>
<gene>
    <name evidence="2" type="ORF">BU26DRAFT_510712</name>
</gene>
<organism evidence="2 3">
    <name type="scientific">Trematosphaeria pertusa</name>
    <dbReference type="NCBI Taxonomy" id="390896"/>
    <lineage>
        <taxon>Eukaryota</taxon>
        <taxon>Fungi</taxon>
        <taxon>Dikarya</taxon>
        <taxon>Ascomycota</taxon>
        <taxon>Pezizomycotina</taxon>
        <taxon>Dothideomycetes</taxon>
        <taxon>Pleosporomycetidae</taxon>
        <taxon>Pleosporales</taxon>
        <taxon>Massarineae</taxon>
        <taxon>Trematosphaeriaceae</taxon>
        <taxon>Trematosphaeria</taxon>
    </lineage>
</organism>
<accession>A0A6A6HX45</accession>
<sequence length="207" mass="22273">MGPTGLRKWKDNHPNGESPNREVPMNDTLVVDSTGGTYVPKDNCCMSLSESVTVIATLFPESNDRAVDMKLKYEWMASHTEAQRKDLGCAPFYWLNGKKPPTPGSPSEAAEHAHSEESSSESTCRAESVAISVTAKTLEEPEQSNCEKAANECDLEDATPSLPDVTAAQRSVKRARSLSADEDGDSITADGKAPDAKRVKTSSSDPV</sequence>
<dbReference type="EMBL" id="ML987208">
    <property type="protein sequence ID" value="KAF2242302.1"/>
    <property type="molecule type" value="Genomic_DNA"/>
</dbReference>
<dbReference type="AlphaFoldDB" id="A0A6A6HX45"/>
<evidence type="ECO:0000256" key="1">
    <source>
        <dbReference type="SAM" id="MobiDB-lite"/>
    </source>
</evidence>
<proteinExistence type="predicted"/>
<keyword evidence="3" id="KW-1185">Reference proteome</keyword>
<reference evidence="2" key="1">
    <citation type="journal article" date="2020" name="Stud. Mycol.">
        <title>101 Dothideomycetes genomes: a test case for predicting lifestyles and emergence of pathogens.</title>
        <authorList>
            <person name="Haridas S."/>
            <person name="Albert R."/>
            <person name="Binder M."/>
            <person name="Bloem J."/>
            <person name="Labutti K."/>
            <person name="Salamov A."/>
            <person name="Andreopoulos B."/>
            <person name="Baker S."/>
            <person name="Barry K."/>
            <person name="Bills G."/>
            <person name="Bluhm B."/>
            <person name="Cannon C."/>
            <person name="Castanera R."/>
            <person name="Culley D."/>
            <person name="Daum C."/>
            <person name="Ezra D."/>
            <person name="Gonzalez J."/>
            <person name="Henrissat B."/>
            <person name="Kuo A."/>
            <person name="Liang C."/>
            <person name="Lipzen A."/>
            <person name="Lutzoni F."/>
            <person name="Magnuson J."/>
            <person name="Mondo S."/>
            <person name="Nolan M."/>
            <person name="Ohm R."/>
            <person name="Pangilinan J."/>
            <person name="Park H.-J."/>
            <person name="Ramirez L."/>
            <person name="Alfaro M."/>
            <person name="Sun H."/>
            <person name="Tritt A."/>
            <person name="Yoshinaga Y."/>
            <person name="Zwiers L.-H."/>
            <person name="Turgeon B."/>
            <person name="Goodwin S."/>
            <person name="Spatafora J."/>
            <person name="Crous P."/>
            <person name="Grigoriev I."/>
        </authorList>
    </citation>
    <scope>NUCLEOTIDE SEQUENCE</scope>
    <source>
        <strain evidence="2">CBS 122368</strain>
    </source>
</reference>
<dbReference type="RefSeq" id="XP_033677306.1">
    <property type="nucleotide sequence ID" value="XM_033827251.1"/>
</dbReference>
<evidence type="ECO:0000313" key="3">
    <source>
        <dbReference type="Proteomes" id="UP000800094"/>
    </source>
</evidence>
<evidence type="ECO:0000313" key="2">
    <source>
        <dbReference type="EMBL" id="KAF2242302.1"/>
    </source>
</evidence>
<dbReference type="Proteomes" id="UP000800094">
    <property type="component" value="Unassembled WGS sequence"/>
</dbReference>
<feature type="region of interest" description="Disordered" evidence="1">
    <location>
        <begin position="100"/>
        <end position="207"/>
    </location>
</feature>